<dbReference type="GO" id="GO:0005829">
    <property type="term" value="C:cytosol"/>
    <property type="evidence" value="ECO:0007669"/>
    <property type="project" value="InterPro"/>
</dbReference>
<keyword evidence="9" id="KW-0486">Methionine biosynthesis</keyword>
<dbReference type="NCBIfam" id="TIGR00676">
    <property type="entry name" value="fadh2"/>
    <property type="match status" value="1"/>
</dbReference>
<evidence type="ECO:0000256" key="7">
    <source>
        <dbReference type="ARBA" id="ARBA00023002"/>
    </source>
</evidence>
<keyword evidence="6 12" id="KW-0274">FAD</keyword>
<dbReference type="SUPFAM" id="SSF51730">
    <property type="entry name" value="FAD-linked oxidoreductase"/>
    <property type="match status" value="1"/>
</dbReference>
<dbReference type="InterPro" id="IPR003171">
    <property type="entry name" value="Mehydrof_redctse-like"/>
</dbReference>
<reference evidence="13 14" key="1">
    <citation type="submission" date="2020-08" db="EMBL/GenBank/DDBJ databases">
        <title>Genomic Encyclopedia of Type Strains, Phase IV (KMG-IV): sequencing the most valuable type-strain genomes for metagenomic binning, comparative biology and taxonomic classification.</title>
        <authorList>
            <person name="Goeker M."/>
        </authorList>
    </citation>
    <scope>NUCLEOTIDE SEQUENCE [LARGE SCALE GENOMIC DNA]</scope>
    <source>
        <strain evidence="13 14">DSM 26963</strain>
    </source>
</reference>
<dbReference type="UniPathway" id="UPA00193"/>
<evidence type="ECO:0000256" key="6">
    <source>
        <dbReference type="ARBA" id="ARBA00022827"/>
    </source>
</evidence>
<evidence type="ECO:0000256" key="8">
    <source>
        <dbReference type="ARBA" id="ARBA00023027"/>
    </source>
</evidence>
<evidence type="ECO:0000256" key="5">
    <source>
        <dbReference type="ARBA" id="ARBA00022630"/>
    </source>
</evidence>
<evidence type="ECO:0000256" key="2">
    <source>
        <dbReference type="ARBA" id="ARBA00004777"/>
    </source>
</evidence>
<dbReference type="Gene3D" id="3.20.20.220">
    <property type="match status" value="1"/>
</dbReference>
<keyword evidence="4" id="KW-0028">Amino-acid biosynthesis</keyword>
<evidence type="ECO:0000256" key="3">
    <source>
        <dbReference type="ARBA" id="ARBA00006743"/>
    </source>
</evidence>
<dbReference type="PANTHER" id="PTHR45754">
    <property type="entry name" value="METHYLENETETRAHYDROFOLATE REDUCTASE"/>
    <property type="match status" value="1"/>
</dbReference>
<evidence type="ECO:0000256" key="12">
    <source>
        <dbReference type="RuleBase" id="RU003862"/>
    </source>
</evidence>
<evidence type="ECO:0000256" key="11">
    <source>
        <dbReference type="ARBA" id="ARBA00048628"/>
    </source>
</evidence>
<comment type="pathway">
    <text evidence="10">Amino-acid biosynthesis; L-methionine biosynthesis via de novo pathway.</text>
</comment>
<dbReference type="PANTHER" id="PTHR45754:SF3">
    <property type="entry name" value="METHYLENETETRAHYDROFOLATE REDUCTASE (NADPH)"/>
    <property type="match status" value="1"/>
</dbReference>
<protein>
    <recommendedName>
        <fullName evidence="12">Methylenetetrahydrofolate reductase</fullName>
        <ecNumber evidence="12">1.5.1.54</ecNumber>
    </recommendedName>
</protein>
<dbReference type="RefSeq" id="WP_183376557.1">
    <property type="nucleotide sequence ID" value="NZ_CAWVLV010000012.1"/>
</dbReference>
<keyword evidence="5 12" id="KW-0285">Flavoprotein</keyword>
<evidence type="ECO:0000256" key="4">
    <source>
        <dbReference type="ARBA" id="ARBA00022605"/>
    </source>
</evidence>
<evidence type="ECO:0000256" key="10">
    <source>
        <dbReference type="ARBA" id="ARBA00034478"/>
    </source>
</evidence>
<evidence type="ECO:0000256" key="1">
    <source>
        <dbReference type="ARBA" id="ARBA00001974"/>
    </source>
</evidence>
<name>A0A7W8D1U0_9FIRM</name>
<proteinExistence type="inferred from homology"/>
<accession>A0A7W8D1U0</accession>
<comment type="pathway">
    <text evidence="2 12">One-carbon metabolism; tetrahydrofolate interconversion.</text>
</comment>
<dbReference type="EC" id="1.5.1.54" evidence="12"/>
<dbReference type="GO" id="GO:0035999">
    <property type="term" value="P:tetrahydrofolate interconversion"/>
    <property type="evidence" value="ECO:0007669"/>
    <property type="project" value="UniProtKB-UniPathway"/>
</dbReference>
<dbReference type="Pfam" id="PF02219">
    <property type="entry name" value="MTHFR"/>
    <property type="match status" value="1"/>
</dbReference>
<dbReference type="GO" id="GO:0106312">
    <property type="term" value="F:methylenetetrahydrofolate reductase (NADH) activity"/>
    <property type="evidence" value="ECO:0007669"/>
    <property type="project" value="UniProtKB-EC"/>
</dbReference>
<comment type="cofactor">
    <cofactor evidence="1 12">
        <name>FAD</name>
        <dbReference type="ChEBI" id="CHEBI:57692"/>
    </cofactor>
</comment>
<keyword evidence="8" id="KW-0520">NAD</keyword>
<dbReference type="AlphaFoldDB" id="A0A7W8D1U0"/>
<evidence type="ECO:0000313" key="13">
    <source>
        <dbReference type="EMBL" id="MBB5185521.1"/>
    </source>
</evidence>
<dbReference type="GO" id="GO:0009086">
    <property type="term" value="P:methionine biosynthetic process"/>
    <property type="evidence" value="ECO:0007669"/>
    <property type="project" value="UniProtKB-KW"/>
</dbReference>
<sequence length="286" mass="32019">MKIVEVLNQDKVTLSFEVFPPKKMDDYTKVEEAAHQIASLHPDFMSITYGAGGGTSQYTVDLARDLYQRTGTEVIAHLTCVTSTREHVSHMIQSFKQAGIENIMALRGDIPKDGKVAHDYSYAYQLIREIKEHGDFCIGGACYPEGHVECEHKKDDILHLKQKVEAGCDFLTTQMFFDNNVLYNFLYRIREAGIQVPVLAGIMPITNKKQLSRSVQMSGTQVPERFKAIVDHFGDDPQAMKQAGIIYASEQIIDLIANGIKHIHVYSMNKPDVAAAIQNNLSGILK</sequence>
<dbReference type="CDD" id="cd00537">
    <property type="entry name" value="MTHFR"/>
    <property type="match status" value="1"/>
</dbReference>
<comment type="similarity">
    <text evidence="3 12">Belongs to the methylenetetrahydrofolate reductase family.</text>
</comment>
<comment type="catalytic activity">
    <reaction evidence="11">
        <text>(6S)-5-methyl-5,6,7,8-tetrahydrofolate + NAD(+) = (6R)-5,10-methylene-5,6,7,8-tetrahydrofolate + NADH + H(+)</text>
        <dbReference type="Rhea" id="RHEA:19821"/>
        <dbReference type="ChEBI" id="CHEBI:15378"/>
        <dbReference type="ChEBI" id="CHEBI:15636"/>
        <dbReference type="ChEBI" id="CHEBI:18608"/>
        <dbReference type="ChEBI" id="CHEBI:57540"/>
        <dbReference type="ChEBI" id="CHEBI:57945"/>
        <dbReference type="EC" id="1.5.1.54"/>
    </reaction>
    <physiologicalReaction direction="right-to-left" evidence="11">
        <dbReference type="Rhea" id="RHEA:19823"/>
    </physiologicalReaction>
</comment>
<dbReference type="InterPro" id="IPR029041">
    <property type="entry name" value="FAD-linked_oxidoreductase-like"/>
</dbReference>
<dbReference type="InterPro" id="IPR004620">
    <property type="entry name" value="MTHF_reductase_bac"/>
</dbReference>
<gene>
    <name evidence="13" type="ORF">HNQ43_001585</name>
</gene>
<keyword evidence="7 12" id="KW-0560">Oxidoreductase</keyword>
<dbReference type="EMBL" id="JACHHD010000017">
    <property type="protein sequence ID" value="MBB5185521.1"/>
    <property type="molecule type" value="Genomic_DNA"/>
</dbReference>
<organism evidence="13 14">
    <name type="scientific">Faecalicoccus acidiformans</name>
    <dbReference type="NCBI Taxonomy" id="915173"/>
    <lineage>
        <taxon>Bacteria</taxon>
        <taxon>Bacillati</taxon>
        <taxon>Bacillota</taxon>
        <taxon>Erysipelotrichia</taxon>
        <taxon>Erysipelotrichales</taxon>
        <taxon>Erysipelotrichaceae</taxon>
        <taxon>Faecalicoccus</taxon>
    </lineage>
</organism>
<evidence type="ECO:0000313" key="14">
    <source>
        <dbReference type="Proteomes" id="UP000521313"/>
    </source>
</evidence>
<dbReference type="Proteomes" id="UP000521313">
    <property type="component" value="Unassembled WGS sequence"/>
</dbReference>
<dbReference type="GO" id="GO:0071949">
    <property type="term" value="F:FAD binding"/>
    <property type="evidence" value="ECO:0007669"/>
    <property type="project" value="TreeGrafter"/>
</dbReference>
<comment type="caution">
    <text evidence="13">The sequence shown here is derived from an EMBL/GenBank/DDBJ whole genome shotgun (WGS) entry which is preliminary data.</text>
</comment>
<evidence type="ECO:0000256" key="9">
    <source>
        <dbReference type="ARBA" id="ARBA00023167"/>
    </source>
</evidence>